<dbReference type="NCBIfam" id="TIGR00152">
    <property type="entry name" value="dephospho-CoA kinase"/>
    <property type="match status" value="1"/>
</dbReference>
<dbReference type="CDD" id="cd02022">
    <property type="entry name" value="DPCK"/>
    <property type="match status" value="1"/>
</dbReference>
<keyword evidence="4" id="KW-0418">Kinase</keyword>
<keyword evidence="4" id="KW-0808">Transferase</keyword>
<dbReference type="AlphaFoldDB" id="A0A2H9ZY01"/>
<dbReference type="InterPro" id="IPR027417">
    <property type="entry name" value="P-loop_NTPase"/>
</dbReference>
<dbReference type="SUPFAM" id="SSF52540">
    <property type="entry name" value="P-loop containing nucleoside triphosphate hydrolases"/>
    <property type="match status" value="1"/>
</dbReference>
<organism evidence="4 5">
    <name type="scientific">Apostasia shenzhenica</name>
    <dbReference type="NCBI Taxonomy" id="1088818"/>
    <lineage>
        <taxon>Eukaryota</taxon>
        <taxon>Viridiplantae</taxon>
        <taxon>Streptophyta</taxon>
        <taxon>Embryophyta</taxon>
        <taxon>Tracheophyta</taxon>
        <taxon>Spermatophyta</taxon>
        <taxon>Magnoliopsida</taxon>
        <taxon>Liliopsida</taxon>
        <taxon>Asparagales</taxon>
        <taxon>Orchidaceae</taxon>
        <taxon>Apostasioideae</taxon>
        <taxon>Apostasia</taxon>
    </lineage>
</organism>
<evidence type="ECO:0000256" key="3">
    <source>
        <dbReference type="ARBA" id="ARBA00022840"/>
    </source>
</evidence>
<evidence type="ECO:0000313" key="4">
    <source>
        <dbReference type="EMBL" id="PKA48180.1"/>
    </source>
</evidence>
<keyword evidence="3" id="KW-0067">ATP-binding</keyword>
<proteinExistence type="predicted"/>
<protein>
    <submittedName>
        <fullName evidence="4">Dephospho-CoA kinase</fullName>
        <ecNumber evidence="4">2.7.1.24</ecNumber>
    </submittedName>
</protein>
<evidence type="ECO:0000313" key="5">
    <source>
        <dbReference type="Proteomes" id="UP000236161"/>
    </source>
</evidence>
<sequence>MRIVGLTGGIASGKSTVSDLFKSNGVPVVDADLVARDAVRKETPGWRKVVNAFSNEILLESGEINRSHLGQIVFSDPTKRQLLNRYMLLISNSLC</sequence>
<dbReference type="EC" id="2.7.1.24" evidence="4"/>
<dbReference type="Pfam" id="PF01121">
    <property type="entry name" value="CoaE"/>
    <property type="match status" value="1"/>
</dbReference>
<dbReference type="PANTHER" id="PTHR10695:SF46">
    <property type="entry name" value="BIFUNCTIONAL COENZYME A SYNTHASE-RELATED"/>
    <property type="match status" value="1"/>
</dbReference>
<dbReference type="EMBL" id="KZ452929">
    <property type="protein sequence ID" value="PKA48180.1"/>
    <property type="molecule type" value="Genomic_DNA"/>
</dbReference>
<dbReference type="PROSITE" id="PS51219">
    <property type="entry name" value="DPCK"/>
    <property type="match status" value="1"/>
</dbReference>
<dbReference type="STRING" id="1088818.A0A2H9ZY01"/>
<dbReference type="InterPro" id="IPR001977">
    <property type="entry name" value="Depp_CoAkinase"/>
</dbReference>
<evidence type="ECO:0000256" key="1">
    <source>
        <dbReference type="ARBA" id="ARBA00004724"/>
    </source>
</evidence>
<reference evidence="4 5" key="1">
    <citation type="journal article" date="2017" name="Nature">
        <title>The Apostasia genome and the evolution of orchids.</title>
        <authorList>
            <person name="Zhang G.Q."/>
            <person name="Liu K.W."/>
            <person name="Li Z."/>
            <person name="Lohaus R."/>
            <person name="Hsiao Y.Y."/>
            <person name="Niu S.C."/>
            <person name="Wang J.Y."/>
            <person name="Lin Y.C."/>
            <person name="Xu Q."/>
            <person name="Chen L.J."/>
            <person name="Yoshida K."/>
            <person name="Fujiwara S."/>
            <person name="Wang Z.W."/>
            <person name="Zhang Y.Q."/>
            <person name="Mitsuda N."/>
            <person name="Wang M."/>
            <person name="Liu G.H."/>
            <person name="Pecoraro L."/>
            <person name="Huang H.X."/>
            <person name="Xiao X.J."/>
            <person name="Lin M."/>
            <person name="Wu X.Y."/>
            <person name="Wu W.L."/>
            <person name="Chen Y.Y."/>
            <person name="Chang S.B."/>
            <person name="Sakamoto S."/>
            <person name="Ohme-Takagi M."/>
            <person name="Yagi M."/>
            <person name="Zeng S.J."/>
            <person name="Shen C.Y."/>
            <person name="Yeh C.M."/>
            <person name="Luo Y.B."/>
            <person name="Tsai W.C."/>
            <person name="Van de Peer Y."/>
            <person name="Liu Z.J."/>
        </authorList>
    </citation>
    <scope>NUCLEOTIDE SEQUENCE [LARGE SCALE GENOMIC DNA]</scope>
    <source>
        <strain evidence="5">cv. Shenzhen</strain>
        <tissue evidence="4">Stem</tissue>
    </source>
</reference>
<dbReference type="GO" id="GO:0004140">
    <property type="term" value="F:dephospho-CoA kinase activity"/>
    <property type="evidence" value="ECO:0007669"/>
    <property type="project" value="UniProtKB-EC"/>
</dbReference>
<keyword evidence="5" id="KW-1185">Reference proteome</keyword>
<dbReference type="Proteomes" id="UP000236161">
    <property type="component" value="Unassembled WGS sequence"/>
</dbReference>
<comment type="pathway">
    <text evidence="1">Cofactor biosynthesis; coenzyme A biosynthesis.</text>
</comment>
<name>A0A2H9ZY01_9ASPA</name>
<dbReference type="OrthoDB" id="247245at2759"/>
<dbReference type="Gene3D" id="3.40.50.300">
    <property type="entry name" value="P-loop containing nucleotide triphosphate hydrolases"/>
    <property type="match status" value="1"/>
</dbReference>
<gene>
    <name evidence="4" type="ORF">AXF42_Ash021505</name>
</gene>
<keyword evidence="2" id="KW-0547">Nucleotide-binding</keyword>
<accession>A0A2H9ZY01</accession>
<evidence type="ECO:0000256" key="2">
    <source>
        <dbReference type="ARBA" id="ARBA00022741"/>
    </source>
</evidence>
<dbReference type="GO" id="GO:0015937">
    <property type="term" value="P:coenzyme A biosynthetic process"/>
    <property type="evidence" value="ECO:0007669"/>
    <property type="project" value="InterPro"/>
</dbReference>
<dbReference type="GO" id="GO:0005524">
    <property type="term" value="F:ATP binding"/>
    <property type="evidence" value="ECO:0007669"/>
    <property type="project" value="UniProtKB-KW"/>
</dbReference>
<dbReference type="PANTHER" id="PTHR10695">
    <property type="entry name" value="DEPHOSPHO-COA KINASE-RELATED"/>
    <property type="match status" value="1"/>
</dbReference>